<evidence type="ECO:0000256" key="2">
    <source>
        <dbReference type="SAM" id="MobiDB-lite"/>
    </source>
</evidence>
<dbReference type="RefSeq" id="XP_026727076.1">
    <property type="nucleotide sequence ID" value="XM_026871275.1"/>
</dbReference>
<evidence type="ECO:0000259" key="3">
    <source>
        <dbReference type="PROSITE" id="PS51180"/>
    </source>
</evidence>
<dbReference type="KEGG" id="tnl:113493341"/>
<evidence type="ECO:0000313" key="5">
    <source>
        <dbReference type="RefSeq" id="XP_026727076.1"/>
    </source>
</evidence>
<evidence type="ECO:0000313" key="4">
    <source>
        <dbReference type="Proteomes" id="UP000322000"/>
    </source>
</evidence>
<dbReference type="GeneID" id="113493341"/>
<dbReference type="Pfam" id="PF13949">
    <property type="entry name" value="ALIX_LYPXL_bnd"/>
    <property type="match status" value="1"/>
</dbReference>
<protein>
    <submittedName>
        <fullName evidence="5">Programmed cell death 6-interacting protein</fullName>
    </submittedName>
</protein>
<dbReference type="Proteomes" id="UP000322000">
    <property type="component" value="Chromosome 4"/>
</dbReference>
<feature type="compositionally biased region" description="Pro residues" evidence="2">
    <location>
        <begin position="835"/>
        <end position="850"/>
    </location>
</feature>
<dbReference type="GO" id="GO:0000281">
    <property type="term" value="P:mitotic cytokinesis"/>
    <property type="evidence" value="ECO:0007669"/>
    <property type="project" value="TreeGrafter"/>
</dbReference>
<dbReference type="CDD" id="cd09240">
    <property type="entry name" value="BRO1_Alix"/>
    <property type="match status" value="1"/>
</dbReference>
<proteinExistence type="predicted"/>
<dbReference type="AlphaFoldDB" id="A0A7E5VFQ6"/>
<dbReference type="FunFam" id="1.25.40.280:FF:000001">
    <property type="entry name" value="programmed cell death 6-interacting protein-like isoform X1"/>
    <property type="match status" value="1"/>
</dbReference>
<feature type="domain" description="BRO1" evidence="3">
    <location>
        <begin position="19"/>
        <end position="405"/>
    </location>
</feature>
<accession>A0A7E5VFQ6</accession>
<keyword evidence="4" id="KW-1185">Reference proteome</keyword>
<dbReference type="Gene3D" id="1.20.140.50">
    <property type="entry name" value="alix/aip1 like domains"/>
    <property type="match status" value="1"/>
</dbReference>
<dbReference type="GO" id="GO:0005768">
    <property type="term" value="C:endosome"/>
    <property type="evidence" value="ECO:0007669"/>
    <property type="project" value="TreeGrafter"/>
</dbReference>
<dbReference type="InterPro" id="IPR025304">
    <property type="entry name" value="ALIX_V_dom"/>
</dbReference>
<dbReference type="OrthoDB" id="2141925at2759"/>
<feature type="region of interest" description="Disordered" evidence="2">
    <location>
        <begin position="729"/>
        <end position="779"/>
    </location>
</feature>
<dbReference type="PANTHER" id="PTHR23030">
    <property type="entry name" value="PCD6 INTERACTING PROTEIN-RELATED"/>
    <property type="match status" value="1"/>
</dbReference>
<feature type="compositionally biased region" description="Low complexity" evidence="2">
    <location>
        <begin position="763"/>
        <end position="779"/>
    </location>
</feature>
<dbReference type="Gene3D" id="1.25.40.280">
    <property type="entry name" value="alix/aip1 like domains"/>
    <property type="match status" value="1"/>
</dbReference>
<dbReference type="CTD" id="43330"/>
<dbReference type="SMART" id="SM01041">
    <property type="entry name" value="BRO1"/>
    <property type="match status" value="1"/>
</dbReference>
<dbReference type="FunCoup" id="A0A7E5VFQ6">
    <property type="interactions" value="1899"/>
</dbReference>
<sequence length="850" mass="92158">MTATVCHYIQHQSVAEMAELLFVPFKKASEVDIVKPLRNLIHSTYNTGEHHEDYTEALNELSRLRASAIWKIFEKSSLDIVYSYYDQLASLESKIPPQEVQIPFKWKDAFDKGSLFGGRMSLTISSLAYERMCTLFNIAAMQSVIASQQLPDSEDSLKTAAKLFQQAAGIFAYLKGNIMMAVHQETTPDLNPETLDALSKLMLAQAQEVIAFKSIRDGMKEGMVAKVCSQAEELYTDAVRAMQKEQLKPLWDREWMPIVTAKQTAFRGLTQLYQSYVCNANKAVGEEIARLQLAEELLRRAAGRVVQSGFLLEQAGRAARALAAAVKDNDFIYHERVPDAAQLEPVPRAPVAKPLPPPERWAADKDLFAALVPVAVHQALQTAAARRADLVSAEINKLRDATQLLNSVLASLNLPACLESGANGGELPPSIRAKATAVRAAGGLPELERLMAELPELLQRNKDILDEAERMLREEAEADGALRQQFGSRWTRTESAKLTEAFRANADKYRQIIDNAVRADNIVQQKFAQHRENIELLSGSEGDMTAGVPDGPDTGDTTDAGGSAAVTRLRELMADVESVKAERDAIEAELKDATVDLRPAFLSALAADGCVDEPALSAGALGALLAPLQRRAGDTLARQERLLAALQAAHAALPAAAARPARAQALARLAAAADAFQELTANLNEGIKFYNDLTQLLVAFQNKVSDFCFARKTEKDELLKDLTQEAARGSVRPAPAPPQHHATEPAAVARREPPARPPPPAGAGPAAAPGPAAAALPYPTQPQGMPLPLGAGYPYYAAPMPALYNPYATLPYPHHARLPPAAPYQPYQYPAAGPHAPPPPPAGYNPYPPQ</sequence>
<gene>
    <name evidence="5" type="primary">LOC113493341</name>
</gene>
<keyword evidence="1" id="KW-0175">Coiled coil</keyword>
<dbReference type="PANTHER" id="PTHR23030:SF39">
    <property type="entry name" value="PROGRAMMED CELL DEATH 6-INTERACTING PROTEIN"/>
    <property type="match status" value="1"/>
</dbReference>
<evidence type="ECO:0000256" key="1">
    <source>
        <dbReference type="SAM" id="Coils"/>
    </source>
</evidence>
<feature type="coiled-coil region" evidence="1">
    <location>
        <begin position="447"/>
        <end position="478"/>
    </location>
</feature>
<dbReference type="InterPro" id="IPR038499">
    <property type="entry name" value="BRO1_sf"/>
</dbReference>
<name>A0A7E5VFQ6_TRINI</name>
<dbReference type="InParanoid" id="A0A7E5VFQ6"/>
<dbReference type="PROSITE" id="PS51180">
    <property type="entry name" value="BRO1"/>
    <property type="match status" value="1"/>
</dbReference>
<dbReference type="InterPro" id="IPR004328">
    <property type="entry name" value="BRO1_dom"/>
</dbReference>
<organism evidence="4 5">
    <name type="scientific">Trichoplusia ni</name>
    <name type="common">Cabbage looper</name>
    <dbReference type="NCBI Taxonomy" id="7111"/>
    <lineage>
        <taxon>Eukaryota</taxon>
        <taxon>Metazoa</taxon>
        <taxon>Ecdysozoa</taxon>
        <taxon>Arthropoda</taxon>
        <taxon>Hexapoda</taxon>
        <taxon>Insecta</taxon>
        <taxon>Pterygota</taxon>
        <taxon>Neoptera</taxon>
        <taxon>Endopterygota</taxon>
        <taxon>Lepidoptera</taxon>
        <taxon>Glossata</taxon>
        <taxon>Ditrysia</taxon>
        <taxon>Noctuoidea</taxon>
        <taxon>Noctuidae</taxon>
        <taxon>Plusiinae</taxon>
        <taxon>Trichoplusia</taxon>
    </lineage>
</organism>
<feature type="coiled-coil region" evidence="1">
    <location>
        <begin position="569"/>
        <end position="596"/>
    </location>
</feature>
<feature type="region of interest" description="Disordered" evidence="2">
    <location>
        <begin position="819"/>
        <end position="850"/>
    </location>
</feature>
<dbReference type="Pfam" id="PF03097">
    <property type="entry name" value="BRO1"/>
    <property type="match status" value="1"/>
</dbReference>
<dbReference type="Gene3D" id="1.20.120.560">
    <property type="entry name" value="alix/aip1 in complex with the ypdl late domain"/>
    <property type="match status" value="1"/>
</dbReference>
<reference evidence="5" key="1">
    <citation type="submission" date="2025-08" db="UniProtKB">
        <authorList>
            <consortium name="RefSeq"/>
        </authorList>
    </citation>
    <scope>IDENTIFICATION</scope>
</reference>
<feature type="compositionally biased region" description="Low complexity" evidence="2">
    <location>
        <begin position="824"/>
        <end position="834"/>
    </location>
</feature>